<dbReference type="AlphaFoldDB" id="A0A0N4WTM6"/>
<reference evidence="1 2" key="2">
    <citation type="submission" date="2018-11" db="EMBL/GenBank/DDBJ databases">
        <authorList>
            <consortium name="Pathogen Informatics"/>
        </authorList>
    </citation>
    <scope>NUCLEOTIDE SEQUENCE [LARGE SCALE GENOMIC DNA]</scope>
    <source>
        <strain evidence="1 2">MHpl1</strain>
    </source>
</reference>
<keyword evidence="2" id="KW-1185">Reference proteome</keyword>
<dbReference type="EMBL" id="UZAF01018772">
    <property type="protein sequence ID" value="VDO54819.1"/>
    <property type="molecule type" value="Genomic_DNA"/>
</dbReference>
<dbReference type="Proteomes" id="UP000268014">
    <property type="component" value="Unassembled WGS sequence"/>
</dbReference>
<protein>
    <submittedName>
        <fullName evidence="1 3">Uncharacterized protein</fullName>
    </submittedName>
</protein>
<sequence>MIIVKLHQTDVNHFIYCTKRSSPSALHLRMFKCRQLKNHVILSSVDQIAAGGVSHHERILTYCVDKKLRPTKRKSYALQQLREQLLPR</sequence>
<evidence type="ECO:0000313" key="2">
    <source>
        <dbReference type="Proteomes" id="UP000268014"/>
    </source>
</evidence>
<gene>
    <name evidence="1" type="ORF">HPLM_LOCUS14945</name>
</gene>
<evidence type="ECO:0000313" key="3">
    <source>
        <dbReference type="WBParaSite" id="HPLM_0001495301-mRNA-1"/>
    </source>
</evidence>
<evidence type="ECO:0000313" key="1">
    <source>
        <dbReference type="EMBL" id="VDO54819.1"/>
    </source>
</evidence>
<reference evidence="3" key="1">
    <citation type="submission" date="2017-02" db="UniProtKB">
        <authorList>
            <consortium name="WormBaseParasite"/>
        </authorList>
    </citation>
    <scope>IDENTIFICATION</scope>
</reference>
<dbReference type="WBParaSite" id="HPLM_0001495301-mRNA-1">
    <property type="protein sequence ID" value="HPLM_0001495301-mRNA-1"/>
    <property type="gene ID" value="HPLM_0001495301"/>
</dbReference>
<name>A0A0N4WTM6_HAEPC</name>
<proteinExistence type="predicted"/>
<organism evidence="3">
    <name type="scientific">Haemonchus placei</name>
    <name type="common">Barber's pole worm</name>
    <dbReference type="NCBI Taxonomy" id="6290"/>
    <lineage>
        <taxon>Eukaryota</taxon>
        <taxon>Metazoa</taxon>
        <taxon>Ecdysozoa</taxon>
        <taxon>Nematoda</taxon>
        <taxon>Chromadorea</taxon>
        <taxon>Rhabditida</taxon>
        <taxon>Rhabditina</taxon>
        <taxon>Rhabditomorpha</taxon>
        <taxon>Strongyloidea</taxon>
        <taxon>Trichostrongylidae</taxon>
        <taxon>Haemonchus</taxon>
    </lineage>
</organism>
<accession>A0A0N4WTM6</accession>